<accession>A0A7C9D116</accession>
<reference evidence="1" key="1">
    <citation type="journal article" date="2013" name="J. Plant Res.">
        <title>Effect of fungi and light on seed germination of three Opuntia species from semiarid lands of central Mexico.</title>
        <authorList>
            <person name="Delgado-Sanchez P."/>
            <person name="Jimenez-Bremont J.F."/>
            <person name="Guerrero-Gonzalez Mde L."/>
            <person name="Flores J."/>
        </authorList>
    </citation>
    <scope>NUCLEOTIDE SEQUENCE</scope>
    <source>
        <tissue evidence="1">Cladode</tissue>
    </source>
</reference>
<proteinExistence type="predicted"/>
<dbReference type="EMBL" id="GISG01074296">
    <property type="protein sequence ID" value="MBA4630602.1"/>
    <property type="molecule type" value="Transcribed_RNA"/>
</dbReference>
<protein>
    <submittedName>
        <fullName evidence="1">Uncharacterized protein</fullName>
    </submittedName>
</protein>
<reference evidence="1" key="2">
    <citation type="submission" date="2020-07" db="EMBL/GenBank/DDBJ databases">
        <authorList>
            <person name="Vera ALvarez R."/>
            <person name="Arias-Moreno D.M."/>
            <person name="Jimenez-Jacinto V."/>
            <person name="Jimenez-Bremont J.F."/>
            <person name="Swaminathan K."/>
            <person name="Moose S.P."/>
            <person name="Guerrero-Gonzalez M.L."/>
            <person name="Marino-Ramirez L."/>
            <person name="Landsman D."/>
            <person name="Rodriguez-Kessler M."/>
            <person name="Delgado-Sanchez P."/>
        </authorList>
    </citation>
    <scope>NUCLEOTIDE SEQUENCE</scope>
    <source>
        <tissue evidence="1">Cladode</tissue>
    </source>
</reference>
<name>A0A7C9D116_OPUST</name>
<dbReference type="AlphaFoldDB" id="A0A7C9D116"/>
<sequence length="108" mass="11832">MVSMTSFLLKYAISRRQSNAISLIPKSSEHNKPIILGISPFISISSTKCPLIDFTKEVSISSDLLEPINTNVETIGPIKTLPMKTFRLNRAKAAIASPAFSRTHSGQE</sequence>
<organism evidence="1">
    <name type="scientific">Opuntia streptacantha</name>
    <name type="common">Prickly pear cactus</name>
    <name type="synonym">Opuntia cardona</name>
    <dbReference type="NCBI Taxonomy" id="393608"/>
    <lineage>
        <taxon>Eukaryota</taxon>
        <taxon>Viridiplantae</taxon>
        <taxon>Streptophyta</taxon>
        <taxon>Embryophyta</taxon>
        <taxon>Tracheophyta</taxon>
        <taxon>Spermatophyta</taxon>
        <taxon>Magnoliopsida</taxon>
        <taxon>eudicotyledons</taxon>
        <taxon>Gunneridae</taxon>
        <taxon>Pentapetalae</taxon>
        <taxon>Caryophyllales</taxon>
        <taxon>Cactineae</taxon>
        <taxon>Cactaceae</taxon>
        <taxon>Opuntioideae</taxon>
        <taxon>Opuntia</taxon>
    </lineage>
</organism>
<evidence type="ECO:0000313" key="1">
    <source>
        <dbReference type="EMBL" id="MBA4630602.1"/>
    </source>
</evidence>